<dbReference type="SUPFAM" id="SSF81383">
    <property type="entry name" value="F-box domain"/>
    <property type="match status" value="1"/>
</dbReference>
<dbReference type="EMBL" id="DF849702">
    <property type="protein sequence ID" value="GAT58441.1"/>
    <property type="molecule type" value="Genomic_DNA"/>
</dbReference>
<gene>
    <name evidence="1" type="ORF">MCHLO_14876</name>
</gene>
<evidence type="ECO:0000313" key="2">
    <source>
        <dbReference type="Proteomes" id="UP000815677"/>
    </source>
</evidence>
<organism evidence="1 2">
    <name type="scientific">Mycena chlorophos</name>
    <name type="common">Agaric fungus</name>
    <name type="synonym">Agaricus chlorophos</name>
    <dbReference type="NCBI Taxonomy" id="658473"/>
    <lineage>
        <taxon>Eukaryota</taxon>
        <taxon>Fungi</taxon>
        <taxon>Dikarya</taxon>
        <taxon>Basidiomycota</taxon>
        <taxon>Agaricomycotina</taxon>
        <taxon>Agaricomycetes</taxon>
        <taxon>Agaricomycetidae</taxon>
        <taxon>Agaricales</taxon>
        <taxon>Marasmiineae</taxon>
        <taxon>Mycenaceae</taxon>
        <taxon>Mycena</taxon>
    </lineage>
</organism>
<evidence type="ECO:0008006" key="3">
    <source>
        <dbReference type="Google" id="ProtNLM"/>
    </source>
</evidence>
<dbReference type="InterPro" id="IPR032675">
    <property type="entry name" value="LRR_dom_sf"/>
</dbReference>
<dbReference type="SUPFAM" id="SSF52047">
    <property type="entry name" value="RNI-like"/>
    <property type="match status" value="1"/>
</dbReference>
<sequence length="466" mass="51962">MSPLESASTRAEIFRVEAEIALHTAAIKTLHERLVPLRSQLQTIVDRTCAIQRLPVELLSEIFILSLPEELTMLGEMRDTPLTPATQTQRLAVVCSRWRKVALRIQPLWTEFALSLSPCIVSATEKLRVTAERAGALYLGLDTCDMAIMDRDAESLHFVVLATLVLFAEDRGAAAGKEIRMFAHAPRLQGAMLTTISPLAVQLPWAQLIRLRVENYFLPDAHDVLRRAANITWAHISLTPHDREFFIPLTTTHMHLEYLRLNECYGSVEGPHVLEHLVCPALRHLRLYSEDADTEYFAHEDEEPIHLPEGKFFTFIQRSPNLTSLELDTIWNSQSPLPLQPLPITHLKINADLSEAAASRIVGSLENWCLAKLTHLELCVAENQLGTTGSSLKTVAQAAGKAIVRRNRAYSLNPSRPHAIQSLRLVARGYPDAVHSSIAELAALEQSGVNVFVGGVEKKHTDPVRL</sequence>
<name>A0ABQ0M532_MYCCL</name>
<keyword evidence="2" id="KW-1185">Reference proteome</keyword>
<dbReference type="InterPro" id="IPR036047">
    <property type="entry name" value="F-box-like_dom_sf"/>
</dbReference>
<accession>A0ABQ0M532</accession>
<evidence type="ECO:0000313" key="1">
    <source>
        <dbReference type="EMBL" id="GAT58441.1"/>
    </source>
</evidence>
<dbReference type="Gene3D" id="3.80.10.10">
    <property type="entry name" value="Ribonuclease Inhibitor"/>
    <property type="match status" value="1"/>
</dbReference>
<protein>
    <recommendedName>
        <fullName evidence="3">F-box domain-containing protein</fullName>
    </recommendedName>
</protein>
<dbReference type="Proteomes" id="UP000815677">
    <property type="component" value="Unassembled WGS sequence"/>
</dbReference>
<reference evidence="1" key="1">
    <citation type="submission" date="2014-09" db="EMBL/GenBank/DDBJ databases">
        <title>Genome sequence of the luminous mushroom Mycena chlorophos for searching fungal bioluminescence genes.</title>
        <authorList>
            <person name="Tanaka Y."/>
            <person name="Kasuga D."/>
            <person name="Oba Y."/>
            <person name="Hase S."/>
            <person name="Sato K."/>
            <person name="Oba Y."/>
            <person name="Sakakibara Y."/>
        </authorList>
    </citation>
    <scope>NUCLEOTIDE SEQUENCE</scope>
</reference>
<proteinExistence type="predicted"/>